<accession>A0A195CYS1</accession>
<evidence type="ECO:0000313" key="3">
    <source>
        <dbReference type="Proteomes" id="UP000078542"/>
    </source>
</evidence>
<keyword evidence="3" id="KW-1185">Reference proteome</keyword>
<evidence type="ECO:0000313" key="2">
    <source>
        <dbReference type="EMBL" id="KYN05722.1"/>
    </source>
</evidence>
<dbReference type="Proteomes" id="UP000078542">
    <property type="component" value="Unassembled WGS sequence"/>
</dbReference>
<protein>
    <submittedName>
        <fullName evidence="2">Uncharacterized protein</fullName>
    </submittedName>
</protein>
<dbReference type="EMBL" id="KQ977110">
    <property type="protein sequence ID" value="KYN05722.1"/>
    <property type="molecule type" value="Genomic_DNA"/>
</dbReference>
<organism evidence="2 3">
    <name type="scientific">Cyphomyrmex costatus</name>
    <dbReference type="NCBI Taxonomy" id="456900"/>
    <lineage>
        <taxon>Eukaryota</taxon>
        <taxon>Metazoa</taxon>
        <taxon>Ecdysozoa</taxon>
        <taxon>Arthropoda</taxon>
        <taxon>Hexapoda</taxon>
        <taxon>Insecta</taxon>
        <taxon>Pterygota</taxon>
        <taxon>Neoptera</taxon>
        <taxon>Endopterygota</taxon>
        <taxon>Hymenoptera</taxon>
        <taxon>Apocrita</taxon>
        <taxon>Aculeata</taxon>
        <taxon>Formicoidea</taxon>
        <taxon>Formicidae</taxon>
        <taxon>Myrmicinae</taxon>
        <taxon>Cyphomyrmex</taxon>
    </lineage>
</organism>
<keyword evidence="1" id="KW-0812">Transmembrane</keyword>
<feature type="transmembrane region" description="Helical" evidence="1">
    <location>
        <begin position="168"/>
        <end position="187"/>
    </location>
</feature>
<proteinExistence type="predicted"/>
<evidence type="ECO:0000256" key="1">
    <source>
        <dbReference type="SAM" id="Phobius"/>
    </source>
</evidence>
<keyword evidence="1" id="KW-1133">Transmembrane helix</keyword>
<reference evidence="2 3" key="1">
    <citation type="submission" date="2016-03" db="EMBL/GenBank/DDBJ databases">
        <title>Cyphomyrmex costatus WGS genome.</title>
        <authorList>
            <person name="Nygaard S."/>
            <person name="Hu H."/>
            <person name="Boomsma J."/>
            <person name="Zhang G."/>
        </authorList>
    </citation>
    <scope>NUCLEOTIDE SEQUENCE [LARGE SCALE GENOMIC DNA]</scope>
    <source>
        <strain evidence="2">MS0001</strain>
        <tissue evidence="2">Whole body</tissue>
    </source>
</reference>
<feature type="transmembrane region" description="Helical" evidence="1">
    <location>
        <begin position="119"/>
        <end position="139"/>
    </location>
</feature>
<gene>
    <name evidence="2" type="ORF">ALC62_03377</name>
</gene>
<dbReference type="AlphaFoldDB" id="A0A195CYS1"/>
<sequence>MRKRDQKQYGSPADGAYRERIPETQFCEATAAATTTENNPIIQERHVQSLHLGYTDREICRQFVLIVNDLMVSQSENRESIRKKDEAELELHRLREVARLAAIHHNGERKFQRRTDLSHIVHASLHFVQLVVTSAIEIFHHVHHYINQRAREKDDTIPPLPEERNPIFFVYPICMLLSFVFMILWLVRKIVPDRPMIVNPFSKLIRCTRSSESSTDTGESDYSIMEEKIDTEKQIGELAPIPTLEELIALSAISDNADVDDEPILYCCFVDWYNYVKIKMESKPKHEFQVIHVM</sequence>
<keyword evidence="1" id="KW-0472">Membrane</keyword>
<name>A0A195CYS1_9HYME</name>